<dbReference type="Proteomes" id="UP001157167">
    <property type="component" value="Unassembled WGS sequence"/>
</dbReference>
<feature type="transmembrane region" description="Helical" evidence="12">
    <location>
        <begin position="108"/>
        <end position="126"/>
    </location>
</feature>
<keyword evidence="2" id="KW-1003">Cell membrane</keyword>
<evidence type="ECO:0000256" key="9">
    <source>
        <dbReference type="ARBA" id="ARBA00023136"/>
    </source>
</evidence>
<proteinExistence type="predicted"/>
<evidence type="ECO:0000256" key="5">
    <source>
        <dbReference type="ARBA" id="ARBA00022989"/>
    </source>
</evidence>
<keyword evidence="9 12" id="KW-0472">Membrane</keyword>
<evidence type="ECO:0000313" key="14">
    <source>
        <dbReference type="Proteomes" id="UP001157167"/>
    </source>
</evidence>
<feature type="transmembrane region" description="Helical" evidence="12">
    <location>
        <begin position="305"/>
        <end position="323"/>
    </location>
</feature>
<gene>
    <name evidence="13" type="ORF">GCM10007933_35000</name>
</gene>
<reference evidence="14" key="1">
    <citation type="journal article" date="2019" name="Int. J. Syst. Evol. Microbiol.">
        <title>The Global Catalogue of Microorganisms (GCM) 10K type strain sequencing project: providing services to taxonomists for standard genome sequencing and annotation.</title>
        <authorList>
            <consortium name="The Broad Institute Genomics Platform"/>
            <consortium name="The Broad Institute Genome Sequencing Center for Infectious Disease"/>
            <person name="Wu L."/>
            <person name="Ma J."/>
        </authorList>
    </citation>
    <scope>NUCLEOTIDE SEQUENCE [LARGE SCALE GENOMIC DNA]</scope>
    <source>
        <strain evidence="14">NBRC 102407</strain>
    </source>
</reference>
<evidence type="ECO:0000256" key="11">
    <source>
        <dbReference type="ARBA" id="ARBA00023444"/>
    </source>
</evidence>
<keyword evidence="4" id="KW-0479">Metal-binding</keyword>
<dbReference type="EMBL" id="BSPX01000069">
    <property type="protein sequence ID" value="GLT24029.1"/>
    <property type="molecule type" value="Genomic_DNA"/>
</dbReference>
<feature type="transmembrane region" description="Helical" evidence="12">
    <location>
        <begin position="76"/>
        <end position="96"/>
    </location>
</feature>
<comment type="subcellular location">
    <subcellularLocation>
        <location evidence="1">Membrane</location>
        <topology evidence="1">Multi-pass membrane protein</topology>
    </subcellularLocation>
</comment>
<sequence>MSRSYRLLASLALVLALIVVSMGAWVRLSDAGLGCPDWPGCYGQLIGVPEAAHEVTRAEAAFGKPVEAPKAWKEMIHRYAAGTLGLCILGLAVLAWRQRARRGPWLEIVLLAVVIGQALLGMLTVTKLLKPVIVTSHLLGGMTTLAMLALLWLREHRPARPATTSAGLRLLAAGALLAVLIQIALGGWVSSNYAAAICADFPTCQGSWWPEMDTHHAFTLDRELGATASGALLPGAALTAIHFTHRLFAAVVLIFVGSLGVQLCRQLLLRRHGIVLLAALALQIGLGIANVLLKLPLPLAVAHNTGAALLLCATLAAVARVFAREKARGRIPAAGFPRRFEVVR</sequence>
<dbReference type="RefSeq" id="WP_284189191.1">
    <property type="nucleotide sequence ID" value="NZ_BSPX01000069.1"/>
</dbReference>
<dbReference type="InterPro" id="IPR050450">
    <property type="entry name" value="COX15/CtaA_HemeA_synthase"/>
</dbReference>
<keyword evidence="8" id="KW-0350">Heme biosynthesis</keyword>
<keyword evidence="14" id="KW-1185">Reference proteome</keyword>
<evidence type="ECO:0000256" key="2">
    <source>
        <dbReference type="ARBA" id="ARBA00022475"/>
    </source>
</evidence>
<feature type="transmembrane region" description="Helical" evidence="12">
    <location>
        <begin position="132"/>
        <end position="154"/>
    </location>
</feature>
<keyword evidence="7" id="KW-0408">Iron</keyword>
<accession>A0ABQ6FFF3</accession>
<feature type="transmembrane region" description="Helical" evidence="12">
    <location>
        <begin position="273"/>
        <end position="293"/>
    </location>
</feature>
<protein>
    <submittedName>
        <fullName evidence="13">Heme A synthase</fullName>
    </submittedName>
</protein>
<keyword evidence="5 12" id="KW-1133">Transmembrane helix</keyword>
<evidence type="ECO:0000256" key="12">
    <source>
        <dbReference type="SAM" id="Phobius"/>
    </source>
</evidence>
<feature type="transmembrane region" description="Helical" evidence="12">
    <location>
        <begin position="166"/>
        <end position="185"/>
    </location>
</feature>
<evidence type="ECO:0000256" key="6">
    <source>
        <dbReference type="ARBA" id="ARBA00023002"/>
    </source>
</evidence>
<evidence type="ECO:0000256" key="4">
    <source>
        <dbReference type="ARBA" id="ARBA00022723"/>
    </source>
</evidence>
<dbReference type="InterPro" id="IPR003780">
    <property type="entry name" value="COX15/CtaA_fam"/>
</dbReference>
<evidence type="ECO:0000256" key="7">
    <source>
        <dbReference type="ARBA" id="ARBA00023004"/>
    </source>
</evidence>
<evidence type="ECO:0000256" key="10">
    <source>
        <dbReference type="ARBA" id="ARBA00023157"/>
    </source>
</evidence>
<evidence type="ECO:0000256" key="1">
    <source>
        <dbReference type="ARBA" id="ARBA00004141"/>
    </source>
</evidence>
<organism evidence="13 14">
    <name type="scientific">Zoogloea oryzae</name>
    <dbReference type="NCBI Taxonomy" id="310767"/>
    <lineage>
        <taxon>Bacteria</taxon>
        <taxon>Pseudomonadati</taxon>
        <taxon>Pseudomonadota</taxon>
        <taxon>Betaproteobacteria</taxon>
        <taxon>Rhodocyclales</taxon>
        <taxon>Zoogloeaceae</taxon>
        <taxon>Zoogloea</taxon>
    </lineage>
</organism>
<feature type="transmembrane region" description="Helical" evidence="12">
    <location>
        <begin position="243"/>
        <end position="261"/>
    </location>
</feature>
<keyword evidence="6" id="KW-0560">Oxidoreductase</keyword>
<evidence type="ECO:0000313" key="13">
    <source>
        <dbReference type="EMBL" id="GLT24029.1"/>
    </source>
</evidence>
<dbReference type="PANTHER" id="PTHR35457:SF1">
    <property type="entry name" value="HEME A SYNTHASE"/>
    <property type="match status" value="1"/>
</dbReference>
<name>A0ABQ6FFF3_9RHOO</name>
<dbReference type="Pfam" id="PF02628">
    <property type="entry name" value="COX15-CtaA"/>
    <property type="match status" value="1"/>
</dbReference>
<dbReference type="PANTHER" id="PTHR35457">
    <property type="entry name" value="HEME A SYNTHASE"/>
    <property type="match status" value="1"/>
</dbReference>
<evidence type="ECO:0000256" key="8">
    <source>
        <dbReference type="ARBA" id="ARBA00023133"/>
    </source>
</evidence>
<evidence type="ECO:0000256" key="3">
    <source>
        <dbReference type="ARBA" id="ARBA00022692"/>
    </source>
</evidence>
<comment type="pathway">
    <text evidence="11">Porphyrin-containing compound metabolism.</text>
</comment>
<comment type="caution">
    <text evidence="13">The sequence shown here is derived from an EMBL/GenBank/DDBJ whole genome shotgun (WGS) entry which is preliminary data.</text>
</comment>
<keyword evidence="10" id="KW-1015">Disulfide bond</keyword>
<keyword evidence="3 12" id="KW-0812">Transmembrane</keyword>